<dbReference type="AlphaFoldDB" id="A0A482WP63"/>
<feature type="chain" id="PRO_5019769322" evidence="1">
    <location>
        <begin position="27"/>
        <end position="132"/>
    </location>
</feature>
<dbReference type="InParanoid" id="A0A482WP63"/>
<sequence length="132" mass="15296">MKFFYFAVFGCALVMFNSVMPHSTYSTMYDHINVDDILKNDRLFNRYFTCLTKKEGCTPDGKLLAAHLPDALRTNCSKCSEKQKEFSDKVIRYLIDNKPEEFAALTKKYDPEGIYKTTFGPQFKKDNTTTNQ</sequence>
<dbReference type="Proteomes" id="UP000291343">
    <property type="component" value="Unassembled WGS sequence"/>
</dbReference>
<dbReference type="OrthoDB" id="6344725at2759"/>
<reference evidence="2 3" key="1">
    <citation type="journal article" date="2017" name="Gigascience">
        <title>Genome sequence of the small brown planthopper, Laodelphax striatellus.</title>
        <authorList>
            <person name="Zhu J."/>
            <person name="Jiang F."/>
            <person name="Wang X."/>
            <person name="Yang P."/>
            <person name="Bao Y."/>
            <person name="Zhao W."/>
            <person name="Wang W."/>
            <person name="Lu H."/>
            <person name="Wang Q."/>
            <person name="Cui N."/>
            <person name="Li J."/>
            <person name="Chen X."/>
            <person name="Luo L."/>
            <person name="Yu J."/>
            <person name="Kang L."/>
            <person name="Cui F."/>
        </authorList>
    </citation>
    <scope>NUCLEOTIDE SEQUENCE [LARGE SCALE GENOMIC DNA]</scope>
    <source>
        <strain evidence="2">Lst14</strain>
    </source>
</reference>
<dbReference type="EMBL" id="QKKF02028860">
    <property type="protein sequence ID" value="RZF35334.1"/>
    <property type="molecule type" value="Genomic_DNA"/>
</dbReference>
<protein>
    <submittedName>
        <fullName evidence="2">Uncharacterized protein</fullName>
    </submittedName>
</protein>
<evidence type="ECO:0000256" key="1">
    <source>
        <dbReference type="SAM" id="SignalP"/>
    </source>
</evidence>
<dbReference type="PANTHER" id="PTHR11257">
    <property type="entry name" value="CHEMOSENSORY PROTEIN-RELATED"/>
    <property type="match status" value="1"/>
</dbReference>
<dbReference type="SUPFAM" id="SSF100910">
    <property type="entry name" value="Chemosensory protein Csp2"/>
    <property type="match status" value="1"/>
</dbReference>
<dbReference type="InterPro" id="IPR036682">
    <property type="entry name" value="OS_D_A10/PebIII_sf"/>
</dbReference>
<name>A0A482WP63_LAOST</name>
<keyword evidence="1" id="KW-0732">Signal</keyword>
<dbReference type="SMR" id="A0A482WP63"/>
<accession>A0A482WP63</accession>
<keyword evidence="3" id="KW-1185">Reference proteome</keyword>
<evidence type="ECO:0000313" key="2">
    <source>
        <dbReference type="EMBL" id="RZF35334.1"/>
    </source>
</evidence>
<dbReference type="InterPro" id="IPR005055">
    <property type="entry name" value="A10/PebIII"/>
</dbReference>
<feature type="signal peptide" evidence="1">
    <location>
        <begin position="1"/>
        <end position="26"/>
    </location>
</feature>
<dbReference type="Pfam" id="PF03392">
    <property type="entry name" value="OS-D"/>
    <property type="match status" value="1"/>
</dbReference>
<dbReference type="Gene3D" id="1.10.2080.10">
    <property type="entry name" value="Insect odorant-binding protein A10/Ejaculatory bulb-specific protein 3"/>
    <property type="match status" value="1"/>
</dbReference>
<dbReference type="PANTHER" id="PTHR11257:SF12">
    <property type="entry name" value="EJACULATORY BULB-SPECIFIC PROTEIN 3-RELATED"/>
    <property type="match status" value="1"/>
</dbReference>
<gene>
    <name evidence="2" type="ORF">LSTR_LSTR003774</name>
</gene>
<organism evidence="2 3">
    <name type="scientific">Laodelphax striatellus</name>
    <name type="common">Small brown planthopper</name>
    <name type="synonym">Delphax striatella</name>
    <dbReference type="NCBI Taxonomy" id="195883"/>
    <lineage>
        <taxon>Eukaryota</taxon>
        <taxon>Metazoa</taxon>
        <taxon>Ecdysozoa</taxon>
        <taxon>Arthropoda</taxon>
        <taxon>Hexapoda</taxon>
        <taxon>Insecta</taxon>
        <taxon>Pterygota</taxon>
        <taxon>Neoptera</taxon>
        <taxon>Paraneoptera</taxon>
        <taxon>Hemiptera</taxon>
        <taxon>Auchenorrhyncha</taxon>
        <taxon>Fulgoroidea</taxon>
        <taxon>Delphacidae</taxon>
        <taxon>Criomorphinae</taxon>
        <taxon>Laodelphax</taxon>
    </lineage>
</organism>
<evidence type="ECO:0000313" key="3">
    <source>
        <dbReference type="Proteomes" id="UP000291343"/>
    </source>
</evidence>
<proteinExistence type="predicted"/>
<comment type="caution">
    <text evidence="2">The sequence shown here is derived from an EMBL/GenBank/DDBJ whole genome shotgun (WGS) entry which is preliminary data.</text>
</comment>